<name>A0A9P0A7J6_BEMTA</name>
<dbReference type="KEGG" id="btab:109030568"/>
<dbReference type="Pfam" id="PF06585">
    <property type="entry name" value="JHBP"/>
    <property type="match status" value="1"/>
</dbReference>
<dbReference type="Proteomes" id="UP001152759">
    <property type="component" value="Chromosome 3"/>
</dbReference>
<dbReference type="InterPro" id="IPR010562">
    <property type="entry name" value="Haemolymph_juvenile_hormone-bd"/>
</dbReference>
<dbReference type="PANTHER" id="PTHR11008">
    <property type="entry name" value="PROTEIN TAKEOUT-LIKE PROTEIN"/>
    <property type="match status" value="1"/>
</dbReference>
<proteinExistence type="predicted"/>
<evidence type="ECO:0000313" key="2">
    <source>
        <dbReference type="EMBL" id="CAH0387331.1"/>
    </source>
</evidence>
<accession>A0A9P0A7J6</accession>
<feature type="signal peptide" evidence="1">
    <location>
        <begin position="1"/>
        <end position="18"/>
    </location>
</feature>
<evidence type="ECO:0000313" key="3">
    <source>
        <dbReference type="Proteomes" id="UP001152759"/>
    </source>
</evidence>
<gene>
    <name evidence="2" type="ORF">BEMITA_LOCUS6358</name>
</gene>
<keyword evidence="1" id="KW-0732">Signal</keyword>
<dbReference type="InterPro" id="IPR038606">
    <property type="entry name" value="To_sf"/>
</dbReference>
<reference evidence="2" key="1">
    <citation type="submission" date="2021-12" db="EMBL/GenBank/DDBJ databases">
        <authorList>
            <person name="King R."/>
        </authorList>
    </citation>
    <scope>NUCLEOTIDE SEQUENCE</scope>
</reference>
<organism evidence="2 3">
    <name type="scientific">Bemisia tabaci</name>
    <name type="common">Sweetpotato whitefly</name>
    <name type="synonym">Aleurodes tabaci</name>
    <dbReference type="NCBI Taxonomy" id="7038"/>
    <lineage>
        <taxon>Eukaryota</taxon>
        <taxon>Metazoa</taxon>
        <taxon>Ecdysozoa</taxon>
        <taxon>Arthropoda</taxon>
        <taxon>Hexapoda</taxon>
        <taxon>Insecta</taxon>
        <taxon>Pterygota</taxon>
        <taxon>Neoptera</taxon>
        <taxon>Paraneoptera</taxon>
        <taxon>Hemiptera</taxon>
        <taxon>Sternorrhyncha</taxon>
        <taxon>Aleyrodoidea</taxon>
        <taxon>Aleyrodidae</taxon>
        <taxon>Aleyrodinae</taxon>
        <taxon>Bemisia</taxon>
    </lineage>
</organism>
<dbReference type="PANTHER" id="PTHR11008:SF18">
    <property type="entry name" value="BCDNA.GH05536-RELATED"/>
    <property type="match status" value="1"/>
</dbReference>
<dbReference type="AlphaFoldDB" id="A0A9P0A7J6"/>
<keyword evidence="3" id="KW-1185">Reference proteome</keyword>
<evidence type="ECO:0000256" key="1">
    <source>
        <dbReference type="SAM" id="SignalP"/>
    </source>
</evidence>
<dbReference type="SMART" id="SM00700">
    <property type="entry name" value="JHBP"/>
    <property type="match status" value="1"/>
</dbReference>
<protein>
    <submittedName>
        <fullName evidence="2">Uncharacterized protein</fullName>
    </submittedName>
</protein>
<sequence>MKNILSVSLLCLIPLVRSDEDAKEAKYPRFERSCFRSMPSAELNECLKFNLQQNLPRFRAGIPGMMNESIDPLHWKEFNGDFKTSVLRGSMSIRGINFSGWSKLRILDVRANVADPKKLITEVDWWAPSIVGVGRFDMSGKIGRYEFVGAGPFEVALGGVSGTWTIRGSQEKTAPYMEILSLRGLPEIDTFKVTAENAAIGNERIGQLVVATINRTWRIMVGLANKPAEKQWEDFWTERLNRIFLNVPYEELFPLRPEPEEQLLDQSTASPPGSP</sequence>
<dbReference type="GO" id="GO:0005615">
    <property type="term" value="C:extracellular space"/>
    <property type="evidence" value="ECO:0007669"/>
    <property type="project" value="TreeGrafter"/>
</dbReference>
<feature type="chain" id="PRO_5040359442" evidence="1">
    <location>
        <begin position="19"/>
        <end position="275"/>
    </location>
</feature>
<dbReference type="EMBL" id="OU963864">
    <property type="protein sequence ID" value="CAH0387331.1"/>
    <property type="molecule type" value="Genomic_DNA"/>
</dbReference>
<dbReference type="Gene3D" id="3.15.10.30">
    <property type="entry name" value="Haemolymph juvenile hormone binding protein"/>
    <property type="match status" value="1"/>
</dbReference>